<gene>
    <name evidence="6" type="ORF">MCNF_27680</name>
</gene>
<accession>A0A7I7XYW7</accession>
<evidence type="ECO:0000259" key="5">
    <source>
        <dbReference type="Pfam" id="PF08100"/>
    </source>
</evidence>
<feature type="domain" description="O-methyltransferase C-terminal" evidence="4">
    <location>
        <begin position="138"/>
        <end position="345"/>
    </location>
</feature>
<dbReference type="InterPro" id="IPR029063">
    <property type="entry name" value="SAM-dependent_MTases_sf"/>
</dbReference>
<dbReference type="InterPro" id="IPR036388">
    <property type="entry name" value="WH-like_DNA-bd_sf"/>
</dbReference>
<evidence type="ECO:0000259" key="4">
    <source>
        <dbReference type="Pfam" id="PF00891"/>
    </source>
</evidence>
<dbReference type="InterPro" id="IPR016461">
    <property type="entry name" value="COMT-like"/>
</dbReference>
<dbReference type="Proteomes" id="UP000466931">
    <property type="component" value="Chromosome"/>
</dbReference>
<evidence type="ECO:0000313" key="7">
    <source>
        <dbReference type="Proteomes" id="UP000466931"/>
    </source>
</evidence>
<dbReference type="Gene3D" id="1.10.287.1350">
    <property type="match status" value="1"/>
</dbReference>
<evidence type="ECO:0000256" key="2">
    <source>
        <dbReference type="ARBA" id="ARBA00022679"/>
    </source>
</evidence>
<dbReference type="Pfam" id="PF00891">
    <property type="entry name" value="Methyltransf_2"/>
    <property type="match status" value="1"/>
</dbReference>
<sequence length="364" mass="38621">MTATATKAPPAALIAGVNRIRGALDWLHKATAPSHIAMLELGLGSWVTAALYATVKLRIADVLADGPLTADEVAQRVGTHPEATYRLLRTLASRSVLKLHRDGRFSLTRLGQALRSDAPESMAPMIEFVGSPRHWEHWGDVVHSVQTGGTSVEKLRGTGVFEYLDTDPEFAAIFNNAMTGGSRAVLENAVPAYDFSGCRRIVDVGGGHGGLLAAVLNRAPEASGVLFDRPSVVAGAADVLEPAGVATRCETQGGSFFESVPDGGDTYLLKAIIHDWDDEQSIAILRNVRAAIADGGRVLLWEMVLPDGAPNNIGFLIDLEMLVSAGGRERTEAQYGKLLADAGFRLTRVVATASPLSIIEAVPV</sequence>
<dbReference type="GO" id="GO:0046983">
    <property type="term" value="F:protein dimerization activity"/>
    <property type="evidence" value="ECO:0007669"/>
    <property type="project" value="InterPro"/>
</dbReference>
<dbReference type="Gene3D" id="3.40.50.150">
    <property type="entry name" value="Vaccinia Virus protein VP39"/>
    <property type="match status" value="1"/>
</dbReference>
<dbReference type="Pfam" id="PF08100">
    <property type="entry name" value="Dimerisation"/>
    <property type="match status" value="1"/>
</dbReference>
<dbReference type="PANTHER" id="PTHR43712">
    <property type="entry name" value="PUTATIVE (AFU_ORTHOLOGUE AFUA_4G14580)-RELATED"/>
    <property type="match status" value="1"/>
</dbReference>
<keyword evidence="1 6" id="KW-0489">Methyltransferase</keyword>
<dbReference type="GO" id="GO:0008171">
    <property type="term" value="F:O-methyltransferase activity"/>
    <property type="evidence" value="ECO:0007669"/>
    <property type="project" value="InterPro"/>
</dbReference>
<evidence type="ECO:0000256" key="3">
    <source>
        <dbReference type="ARBA" id="ARBA00022691"/>
    </source>
</evidence>
<keyword evidence="2 6" id="KW-0808">Transferase</keyword>
<dbReference type="InterPro" id="IPR012967">
    <property type="entry name" value="COMT_dimerisation"/>
</dbReference>
<proteinExistence type="predicted"/>
<dbReference type="InterPro" id="IPR001077">
    <property type="entry name" value="COMT_C"/>
</dbReference>
<organism evidence="6 7">
    <name type="scientific">Mycolicibacterium confluentis</name>
    <dbReference type="NCBI Taxonomy" id="28047"/>
    <lineage>
        <taxon>Bacteria</taxon>
        <taxon>Bacillati</taxon>
        <taxon>Actinomycetota</taxon>
        <taxon>Actinomycetes</taxon>
        <taxon>Mycobacteriales</taxon>
        <taxon>Mycobacteriaceae</taxon>
        <taxon>Mycolicibacterium</taxon>
    </lineage>
</organism>
<evidence type="ECO:0000313" key="6">
    <source>
        <dbReference type="EMBL" id="BBZ34163.1"/>
    </source>
</evidence>
<dbReference type="AlphaFoldDB" id="A0A7I7XYW7"/>
<dbReference type="PROSITE" id="PS51683">
    <property type="entry name" value="SAM_OMT_II"/>
    <property type="match status" value="1"/>
</dbReference>
<dbReference type="SUPFAM" id="SSF46785">
    <property type="entry name" value="Winged helix' DNA-binding domain"/>
    <property type="match status" value="1"/>
</dbReference>
<dbReference type="EMBL" id="AP022612">
    <property type="protein sequence ID" value="BBZ34163.1"/>
    <property type="molecule type" value="Genomic_DNA"/>
</dbReference>
<dbReference type="Gene3D" id="1.10.10.10">
    <property type="entry name" value="Winged helix-like DNA-binding domain superfamily/Winged helix DNA-binding domain"/>
    <property type="match status" value="1"/>
</dbReference>
<dbReference type="PANTHER" id="PTHR43712:SF2">
    <property type="entry name" value="O-METHYLTRANSFERASE CICE"/>
    <property type="match status" value="1"/>
</dbReference>
<dbReference type="PIRSF" id="PIRSF005739">
    <property type="entry name" value="O-mtase"/>
    <property type="match status" value="1"/>
</dbReference>
<feature type="domain" description="O-methyltransferase dimerisation" evidence="5">
    <location>
        <begin position="40"/>
        <end position="114"/>
    </location>
</feature>
<reference evidence="6" key="2">
    <citation type="submission" date="2020-02" db="EMBL/GenBank/DDBJ databases">
        <authorList>
            <person name="Matsumoto Y."/>
            <person name="Motooka D."/>
            <person name="Nakamura S."/>
        </authorList>
    </citation>
    <scope>NUCLEOTIDE SEQUENCE</scope>
    <source>
        <strain evidence="6">JCM 13671</strain>
    </source>
</reference>
<dbReference type="RefSeq" id="WP_085152554.1">
    <property type="nucleotide sequence ID" value="NZ_AP022612.1"/>
</dbReference>
<dbReference type="SUPFAM" id="SSF53335">
    <property type="entry name" value="S-adenosyl-L-methionine-dependent methyltransferases"/>
    <property type="match status" value="1"/>
</dbReference>
<protein>
    <submittedName>
        <fullName evidence="6">Hydroxyneurosporene-O-methyltransferase</fullName>
    </submittedName>
</protein>
<name>A0A7I7XYW7_9MYCO</name>
<reference evidence="6" key="1">
    <citation type="journal article" date="2019" name="Emerg. Microbes Infect.">
        <title>Comprehensive subspecies identification of 175 nontuberculous mycobacteria species based on 7547 genomic profiles.</title>
        <authorList>
            <person name="Matsumoto Y."/>
            <person name="Kinjo T."/>
            <person name="Motooka D."/>
            <person name="Nabeya D."/>
            <person name="Jung N."/>
            <person name="Uechi K."/>
            <person name="Horii T."/>
            <person name="Iida T."/>
            <person name="Fujita J."/>
            <person name="Nakamura S."/>
        </authorList>
    </citation>
    <scope>NUCLEOTIDE SEQUENCE [LARGE SCALE GENOMIC DNA]</scope>
    <source>
        <strain evidence="6">JCM 13671</strain>
    </source>
</reference>
<evidence type="ECO:0000256" key="1">
    <source>
        <dbReference type="ARBA" id="ARBA00022603"/>
    </source>
</evidence>
<keyword evidence="3" id="KW-0949">S-adenosyl-L-methionine</keyword>
<dbReference type="InterPro" id="IPR036390">
    <property type="entry name" value="WH_DNA-bd_sf"/>
</dbReference>
<dbReference type="GO" id="GO:0032259">
    <property type="term" value="P:methylation"/>
    <property type="evidence" value="ECO:0007669"/>
    <property type="project" value="UniProtKB-KW"/>
</dbReference>
<keyword evidence="7" id="KW-1185">Reference proteome</keyword>
<dbReference type="OrthoDB" id="4145676at2"/>